<evidence type="ECO:0000313" key="3">
    <source>
        <dbReference type="Proteomes" id="UP001416393"/>
    </source>
</evidence>
<protein>
    <recommendedName>
        <fullName evidence="4">Secreted protein</fullName>
    </recommendedName>
</protein>
<accession>A0ABV0ADN4</accession>
<feature type="signal peptide" evidence="1">
    <location>
        <begin position="1"/>
        <end position="19"/>
    </location>
</feature>
<dbReference type="RefSeq" id="WP_346241853.1">
    <property type="nucleotide sequence ID" value="NZ_JAZHYP010000004.1"/>
</dbReference>
<evidence type="ECO:0008006" key="4">
    <source>
        <dbReference type="Google" id="ProtNLM"/>
    </source>
</evidence>
<organism evidence="2 3">
    <name type="scientific">Mariniflexile soesokkakense</name>
    <dbReference type="NCBI Taxonomy" id="1343160"/>
    <lineage>
        <taxon>Bacteria</taxon>
        <taxon>Pseudomonadati</taxon>
        <taxon>Bacteroidota</taxon>
        <taxon>Flavobacteriia</taxon>
        <taxon>Flavobacteriales</taxon>
        <taxon>Flavobacteriaceae</taxon>
        <taxon>Mariniflexile</taxon>
    </lineage>
</organism>
<gene>
    <name evidence="2" type="ORF">VP395_09930</name>
</gene>
<dbReference type="EMBL" id="JAZHYP010000004">
    <property type="protein sequence ID" value="MEN3324046.1"/>
    <property type="molecule type" value="Genomic_DNA"/>
</dbReference>
<dbReference type="Proteomes" id="UP001416393">
    <property type="component" value="Unassembled WGS sequence"/>
</dbReference>
<evidence type="ECO:0000313" key="2">
    <source>
        <dbReference type="EMBL" id="MEN3324046.1"/>
    </source>
</evidence>
<comment type="caution">
    <text evidence="2">The sequence shown here is derived from an EMBL/GenBank/DDBJ whole genome shotgun (WGS) entry which is preliminary data.</text>
</comment>
<reference evidence="2 3" key="1">
    <citation type="submission" date="2024-01" db="EMBL/GenBank/DDBJ databases">
        <title>Mariniflexile litorale sp. nov., isolated from the shallow sediments of the Sea of Japan.</title>
        <authorList>
            <person name="Romanenko L."/>
            <person name="Bystritskaya E."/>
            <person name="Isaeva M."/>
        </authorList>
    </citation>
    <scope>NUCLEOTIDE SEQUENCE [LARGE SCALE GENOMIC DNA]</scope>
    <source>
        <strain evidence="2 3">KCTC 32427</strain>
    </source>
</reference>
<name>A0ABV0ADN4_9FLAO</name>
<evidence type="ECO:0000256" key="1">
    <source>
        <dbReference type="SAM" id="SignalP"/>
    </source>
</evidence>
<sequence>MKLFLSFFIFLTATFFANAQIDNQKKSTAIPAVESKKEVDNTPKIIPSQPDNTNNRTFGSLNVPNLSTGVETPKKEFSLFGEKFGNPGELYEKRLNKKEEELKPEGHGEYAGLKEDAYWGDYRTKSEYIDISYRDYGQVDGDFLRVLVDDDIIRSNEGLTQNFNGFRLRLKEGLNKIEFYAINEGSLLPNTAEYRIVDQWSKIITGKIWALSANVKVTIIIVKE</sequence>
<keyword evidence="1" id="KW-0732">Signal</keyword>
<keyword evidence="3" id="KW-1185">Reference proteome</keyword>
<feature type="chain" id="PRO_5047536158" description="Secreted protein" evidence="1">
    <location>
        <begin position="20"/>
        <end position="224"/>
    </location>
</feature>
<proteinExistence type="predicted"/>